<dbReference type="STRING" id="446468.Ndas_0108"/>
<proteinExistence type="predicted"/>
<dbReference type="InterPro" id="IPR012551">
    <property type="entry name" value="DUF1707_SHOCT-like"/>
</dbReference>
<feature type="domain" description="DUF1707" evidence="2">
    <location>
        <begin position="44"/>
        <end position="95"/>
    </location>
</feature>
<dbReference type="Proteomes" id="UP000002219">
    <property type="component" value="Chromosome 1"/>
</dbReference>
<dbReference type="eggNOG" id="COG4758">
    <property type="taxonomic scope" value="Bacteria"/>
</dbReference>
<gene>
    <name evidence="3" type="ordered locus">Ndas_0108</name>
</gene>
<reference evidence="3 4" key="1">
    <citation type="journal article" date="2010" name="Stand. Genomic Sci.">
        <title>Complete genome sequence of Nocardiopsis dassonvillei type strain (IMRU 509).</title>
        <authorList>
            <person name="Sun H."/>
            <person name="Lapidus A."/>
            <person name="Nolan M."/>
            <person name="Lucas S."/>
            <person name="Del Rio T.G."/>
            <person name="Tice H."/>
            <person name="Cheng J.F."/>
            <person name="Tapia R."/>
            <person name="Han C."/>
            <person name="Goodwin L."/>
            <person name="Pitluck S."/>
            <person name="Pagani I."/>
            <person name="Ivanova N."/>
            <person name="Mavromatis K."/>
            <person name="Mikhailova N."/>
            <person name="Pati A."/>
            <person name="Chen A."/>
            <person name="Palaniappan K."/>
            <person name="Land M."/>
            <person name="Hauser L."/>
            <person name="Chang Y.J."/>
            <person name="Jeffries C.D."/>
            <person name="Djao O.D."/>
            <person name="Rohde M."/>
            <person name="Sikorski J."/>
            <person name="Goker M."/>
            <person name="Woyke T."/>
            <person name="Bristow J."/>
            <person name="Eisen J.A."/>
            <person name="Markowitz V."/>
            <person name="Hugenholtz P."/>
            <person name="Kyrpides N.C."/>
            <person name="Klenk H.P."/>
        </authorList>
    </citation>
    <scope>NUCLEOTIDE SEQUENCE [LARGE SCALE GENOMIC DNA]</scope>
    <source>
        <strain evidence="4">ATCC 23218 / DSM 43111 / CIP 107115 / JCM 7437 / KCTC 9190 / NBRC 14626 / NCTC 10488 / NRRL B-5397 / IMRU 509</strain>
    </source>
</reference>
<dbReference type="PANTHER" id="PTHR40763">
    <property type="entry name" value="MEMBRANE PROTEIN-RELATED"/>
    <property type="match status" value="1"/>
</dbReference>
<sequence length="234" mass="26133">MGPGGRTRSAPPDAPTRDAPRTGDRPGVSPSVGGVSEEVSPDRLRASNTDRERVLRVLREAAADGRLDLEEFEERSSLAHEARTLGELPGITADLLPAEQQPIRLDRQPVLGLFGRAERRGRWVAYPDELAVALVGRVEVDMREALLMHNHHRMTVTAVLGRVEIDVPEGVEVRMTGWSFLGRRTTTARRSELSHPPVLEIDGFSLFGVVRVRAPRRRRLLGWRRRDRRRGIGA</sequence>
<protein>
    <recommendedName>
        <fullName evidence="2">DUF1707 domain-containing protein</fullName>
    </recommendedName>
</protein>
<accession>D7B705</accession>
<dbReference type="AlphaFoldDB" id="D7B705"/>
<dbReference type="Pfam" id="PF08044">
    <property type="entry name" value="DUF1707"/>
    <property type="match status" value="1"/>
</dbReference>
<evidence type="ECO:0000256" key="1">
    <source>
        <dbReference type="SAM" id="MobiDB-lite"/>
    </source>
</evidence>
<dbReference type="KEGG" id="nda:Ndas_0108"/>
<dbReference type="HOGENOM" id="CLU_075817_2_0_11"/>
<feature type="compositionally biased region" description="Basic and acidic residues" evidence="1">
    <location>
        <begin position="15"/>
        <end position="24"/>
    </location>
</feature>
<dbReference type="EMBL" id="CP002040">
    <property type="protein sequence ID" value="ADH65559.1"/>
    <property type="molecule type" value="Genomic_DNA"/>
</dbReference>
<keyword evidence="4" id="KW-1185">Reference proteome</keyword>
<evidence type="ECO:0000259" key="2">
    <source>
        <dbReference type="Pfam" id="PF08044"/>
    </source>
</evidence>
<feature type="region of interest" description="Disordered" evidence="1">
    <location>
        <begin position="1"/>
        <end position="47"/>
    </location>
</feature>
<evidence type="ECO:0000313" key="3">
    <source>
        <dbReference type="EMBL" id="ADH65559.1"/>
    </source>
</evidence>
<organism evidence="3 4">
    <name type="scientific">Nocardiopsis dassonvillei (strain ATCC 23218 / DSM 43111 / CIP 107115 / JCM 7437 / KCTC 9190 / NBRC 14626 / NCTC 10488 / NRRL B-5397 / IMRU 509)</name>
    <name type="common">Actinomadura dassonvillei</name>
    <dbReference type="NCBI Taxonomy" id="446468"/>
    <lineage>
        <taxon>Bacteria</taxon>
        <taxon>Bacillati</taxon>
        <taxon>Actinomycetota</taxon>
        <taxon>Actinomycetes</taxon>
        <taxon>Streptosporangiales</taxon>
        <taxon>Nocardiopsidaceae</taxon>
        <taxon>Nocardiopsis</taxon>
    </lineage>
</organism>
<evidence type="ECO:0000313" key="4">
    <source>
        <dbReference type="Proteomes" id="UP000002219"/>
    </source>
</evidence>
<feature type="compositionally biased region" description="Low complexity" evidence="1">
    <location>
        <begin position="26"/>
        <end position="38"/>
    </location>
</feature>
<dbReference type="PANTHER" id="PTHR40763:SF5">
    <property type="entry name" value="MEMBRANE PROTEIN"/>
    <property type="match status" value="1"/>
</dbReference>
<name>D7B705_NOCDD</name>